<comment type="caution">
    <text evidence="1">The sequence shown here is derived from an EMBL/GenBank/DDBJ whole genome shotgun (WGS) entry which is preliminary data.</text>
</comment>
<protein>
    <submittedName>
        <fullName evidence="1">Uncharacterized protein</fullName>
    </submittedName>
</protein>
<evidence type="ECO:0000313" key="2">
    <source>
        <dbReference type="Proteomes" id="UP000006253"/>
    </source>
</evidence>
<accession>A0A0E2B1J5</accession>
<organism evidence="1 2">
    <name type="scientific">Leptospira kirschneri str. H1</name>
    <dbReference type="NCBI Taxonomy" id="1049966"/>
    <lineage>
        <taxon>Bacteria</taxon>
        <taxon>Pseudomonadati</taxon>
        <taxon>Spirochaetota</taxon>
        <taxon>Spirochaetia</taxon>
        <taxon>Leptospirales</taxon>
        <taxon>Leptospiraceae</taxon>
        <taxon>Leptospira</taxon>
    </lineage>
</organism>
<proteinExistence type="predicted"/>
<dbReference type="Proteomes" id="UP000006253">
    <property type="component" value="Unassembled WGS sequence"/>
</dbReference>
<dbReference type="AlphaFoldDB" id="A0A0E2B1J5"/>
<gene>
    <name evidence="1" type="ORF">LEP1GSC081_4452</name>
</gene>
<evidence type="ECO:0000313" key="1">
    <source>
        <dbReference type="EMBL" id="EKO15122.1"/>
    </source>
</evidence>
<name>A0A0E2B1J5_9LEPT</name>
<dbReference type="EMBL" id="AHMY02000050">
    <property type="protein sequence ID" value="EKO15122.1"/>
    <property type="molecule type" value="Genomic_DNA"/>
</dbReference>
<sequence length="39" mass="4866">MRNYFCLGEPKIGILKVKFLHKIVVFKINHIFEYFYFRI</sequence>
<reference evidence="1 2" key="1">
    <citation type="submission" date="2012-10" db="EMBL/GenBank/DDBJ databases">
        <authorList>
            <person name="Harkins D.M."/>
            <person name="Durkin A.S."/>
            <person name="Brinkac L.M."/>
            <person name="Selengut J.D."/>
            <person name="Sanka R."/>
            <person name="DePew J."/>
            <person name="Purushe J."/>
            <person name="Peacock S.J."/>
            <person name="Thaipadungpanit J."/>
            <person name="Wuthiekanun V.W."/>
            <person name="Day N.P."/>
            <person name="Vinetz J.M."/>
            <person name="Sutton G.G."/>
            <person name="Nelson W.C."/>
            <person name="Fouts D.E."/>
        </authorList>
    </citation>
    <scope>NUCLEOTIDE SEQUENCE [LARGE SCALE GENOMIC DNA]</scope>
    <source>
        <strain evidence="1 2">H1</strain>
    </source>
</reference>